<gene>
    <name evidence="2" type="ORF">ACFOJ9_12615</name>
</gene>
<accession>A0ABV7ML72</accession>
<keyword evidence="3" id="KW-1185">Reference proteome</keyword>
<evidence type="ECO:0000256" key="1">
    <source>
        <dbReference type="SAM" id="MobiDB-lite"/>
    </source>
</evidence>
<dbReference type="EMBL" id="JBHRVD010000001">
    <property type="protein sequence ID" value="MFC3322620.1"/>
    <property type="molecule type" value="Genomic_DNA"/>
</dbReference>
<evidence type="ECO:0000313" key="2">
    <source>
        <dbReference type="EMBL" id="MFC3322620.1"/>
    </source>
</evidence>
<dbReference type="Proteomes" id="UP001595648">
    <property type="component" value="Unassembled WGS sequence"/>
</dbReference>
<feature type="compositionally biased region" description="Basic and acidic residues" evidence="1">
    <location>
        <begin position="147"/>
        <end position="160"/>
    </location>
</feature>
<comment type="caution">
    <text evidence="2">The sequence shown here is derived from an EMBL/GenBank/DDBJ whole genome shotgun (WGS) entry which is preliminary data.</text>
</comment>
<name>A0ABV7ML72_9HYPH</name>
<feature type="region of interest" description="Disordered" evidence="1">
    <location>
        <begin position="146"/>
        <end position="167"/>
    </location>
</feature>
<reference evidence="3" key="1">
    <citation type="journal article" date="2019" name="Int. J. Syst. Evol. Microbiol.">
        <title>The Global Catalogue of Microorganisms (GCM) 10K type strain sequencing project: providing services to taxonomists for standard genome sequencing and annotation.</title>
        <authorList>
            <consortium name="The Broad Institute Genomics Platform"/>
            <consortium name="The Broad Institute Genome Sequencing Center for Infectious Disease"/>
            <person name="Wu L."/>
            <person name="Ma J."/>
        </authorList>
    </citation>
    <scope>NUCLEOTIDE SEQUENCE [LARGE SCALE GENOMIC DNA]</scope>
    <source>
        <strain evidence="3">ICMP 19515</strain>
    </source>
</reference>
<sequence length="182" mass="19938">MRLRPSLRAATTLQHKHGLGGIVRGLEHGDFGIIADIVMAATDDPAAYRIFLEIVAEKGVRHLPLLYDDLSRFVAICFGIDADAEHPAETREKAGKEFSIEAGLEQFFEIGTGWLGWSPADTWAATPAEIIVAQRGLVTKLKAIHGSAEDNDKPEYDPREPVSPQQVREGIATLRALSRQAQ</sequence>
<organism evidence="2 3">
    <name type="scientific">Mesorhizobium cantuariense</name>
    <dbReference type="NCBI Taxonomy" id="1300275"/>
    <lineage>
        <taxon>Bacteria</taxon>
        <taxon>Pseudomonadati</taxon>
        <taxon>Pseudomonadota</taxon>
        <taxon>Alphaproteobacteria</taxon>
        <taxon>Hyphomicrobiales</taxon>
        <taxon>Phyllobacteriaceae</taxon>
        <taxon>Mesorhizobium</taxon>
    </lineage>
</organism>
<evidence type="ECO:0008006" key="4">
    <source>
        <dbReference type="Google" id="ProtNLM"/>
    </source>
</evidence>
<proteinExistence type="predicted"/>
<evidence type="ECO:0000313" key="3">
    <source>
        <dbReference type="Proteomes" id="UP001595648"/>
    </source>
</evidence>
<dbReference type="RefSeq" id="WP_378979175.1">
    <property type="nucleotide sequence ID" value="NZ_JBHRVD010000001.1"/>
</dbReference>
<protein>
    <recommendedName>
        <fullName evidence="4">Phage tail assembly chaperone</fullName>
    </recommendedName>
</protein>